<gene>
    <name evidence="1" type="ORF">LTR36_006010</name>
</gene>
<dbReference type="EMBL" id="JAVFHQ010000036">
    <property type="protein sequence ID" value="KAK4543012.1"/>
    <property type="molecule type" value="Genomic_DNA"/>
</dbReference>
<evidence type="ECO:0000313" key="2">
    <source>
        <dbReference type="Proteomes" id="UP001324427"/>
    </source>
</evidence>
<comment type="caution">
    <text evidence="1">The sequence shown here is derived from an EMBL/GenBank/DDBJ whole genome shotgun (WGS) entry which is preliminary data.</text>
</comment>
<evidence type="ECO:0000313" key="1">
    <source>
        <dbReference type="EMBL" id="KAK4543012.1"/>
    </source>
</evidence>
<accession>A0AAV9JEW1</accession>
<name>A0AAV9JEW1_9PEZI</name>
<dbReference type="Proteomes" id="UP001324427">
    <property type="component" value="Unassembled WGS sequence"/>
</dbReference>
<proteinExistence type="predicted"/>
<reference evidence="1 2" key="1">
    <citation type="submission" date="2021-11" db="EMBL/GenBank/DDBJ databases">
        <title>Black yeast isolated from Biological Soil Crust.</title>
        <authorList>
            <person name="Kurbessoian T."/>
        </authorList>
    </citation>
    <scope>NUCLEOTIDE SEQUENCE [LARGE SCALE GENOMIC DNA]</scope>
    <source>
        <strain evidence="1 2">CCFEE 5522</strain>
    </source>
</reference>
<keyword evidence="2" id="KW-1185">Reference proteome</keyword>
<protein>
    <submittedName>
        <fullName evidence="1">Uncharacterized protein</fullName>
    </submittedName>
</protein>
<dbReference type="AlphaFoldDB" id="A0AAV9JEW1"/>
<sequence length="234" mass="24896">MATPQSNGPPVFGPPRPRPNIVLLSLEKQPWFDEMFKPLLGALKAGADIEEITDPAAARQAFARTPRPSAVLATDQGLTVSTRISLLHDARSYVRSSGGTLLFMGSFPSFTRPSDVKTLFDALGLPWESGDYYRTTFTVNLGMSHFSTAGLTPSYSQKALHLANVAIGDAVYLPSDSSRTQSMVFAPERVGDLTQTPAAFGQAGRGKVGYIGDVNAEAETTAVVLAMCGIVPST</sequence>
<organism evidence="1 2">
    <name type="scientific">Oleoguttula mirabilis</name>
    <dbReference type="NCBI Taxonomy" id="1507867"/>
    <lineage>
        <taxon>Eukaryota</taxon>
        <taxon>Fungi</taxon>
        <taxon>Dikarya</taxon>
        <taxon>Ascomycota</taxon>
        <taxon>Pezizomycotina</taxon>
        <taxon>Dothideomycetes</taxon>
        <taxon>Dothideomycetidae</taxon>
        <taxon>Mycosphaerellales</taxon>
        <taxon>Teratosphaeriaceae</taxon>
        <taxon>Oleoguttula</taxon>
    </lineage>
</organism>